<dbReference type="InterPro" id="IPR024422">
    <property type="entry name" value="Protein_unknown_function_OB"/>
</dbReference>
<dbReference type="InterPro" id="IPR025874">
    <property type="entry name" value="DZR"/>
</dbReference>
<protein>
    <submittedName>
        <fullName evidence="3">Zinc-ribbon domain-containing protein</fullName>
    </submittedName>
</protein>
<sequence length="257" mass="27361">MQGFQGRYICYTWMMIEDKDGGIIMAKNCVKCGQELQDGADFCPECGTKQPKTIKCPKCGKEYAEGTTFCSECGSKLGEEKSIPAAPVVTEQDFDEAADKLSKAAGGRGKLVAIMGGVIAVLLIAVLAMAFGGGDGSKSKSGSNAIVVKAEEMIDDYIRDQATAEQKYKGKVITVSGQVLQKGQFSNSTDYMIGMSAKDAAGRNYLVAASVPPERVSELNKLNVGDFVNIKGQCVGVVKQDSPTKILVQINADKINE</sequence>
<evidence type="ECO:0000313" key="3">
    <source>
        <dbReference type="EMBL" id="MBE6083915.1"/>
    </source>
</evidence>
<dbReference type="Pfam" id="PF12773">
    <property type="entry name" value="DZR"/>
    <property type="match status" value="1"/>
</dbReference>
<reference evidence="3" key="1">
    <citation type="submission" date="2019-04" db="EMBL/GenBank/DDBJ databases">
        <title>Evolution of Biomass-Degrading Anaerobic Consortia Revealed by Metagenomics.</title>
        <authorList>
            <person name="Peng X."/>
        </authorList>
    </citation>
    <scope>NUCLEOTIDE SEQUENCE</scope>
    <source>
        <strain evidence="3">SIG242</strain>
    </source>
</reference>
<evidence type="ECO:0000313" key="4">
    <source>
        <dbReference type="Proteomes" id="UP000772151"/>
    </source>
</evidence>
<evidence type="ECO:0000259" key="2">
    <source>
        <dbReference type="Pfam" id="PF12773"/>
    </source>
</evidence>
<keyword evidence="1" id="KW-0812">Transmembrane</keyword>
<proteinExistence type="predicted"/>
<evidence type="ECO:0000256" key="1">
    <source>
        <dbReference type="SAM" id="Phobius"/>
    </source>
</evidence>
<keyword evidence="1" id="KW-1133">Transmembrane helix</keyword>
<dbReference type="EMBL" id="SVCA01000001">
    <property type="protein sequence ID" value="MBE6083915.1"/>
    <property type="molecule type" value="Genomic_DNA"/>
</dbReference>
<keyword evidence="1" id="KW-0472">Membrane</keyword>
<gene>
    <name evidence="3" type="ORF">E7203_00325</name>
</gene>
<comment type="caution">
    <text evidence="3">The sequence shown here is derived from an EMBL/GenBank/DDBJ whole genome shotgun (WGS) entry which is preliminary data.</text>
</comment>
<accession>A0A927WG78</accession>
<organism evidence="3 4">
    <name type="scientific">Selenomonas ruminantium</name>
    <dbReference type="NCBI Taxonomy" id="971"/>
    <lineage>
        <taxon>Bacteria</taxon>
        <taxon>Bacillati</taxon>
        <taxon>Bacillota</taxon>
        <taxon>Negativicutes</taxon>
        <taxon>Selenomonadales</taxon>
        <taxon>Selenomonadaceae</taxon>
        <taxon>Selenomonas</taxon>
    </lineage>
</organism>
<dbReference type="Pfam" id="PF12869">
    <property type="entry name" value="tRNA_anti-like"/>
    <property type="match status" value="1"/>
</dbReference>
<dbReference type="Proteomes" id="UP000772151">
    <property type="component" value="Unassembled WGS sequence"/>
</dbReference>
<feature type="transmembrane region" description="Helical" evidence="1">
    <location>
        <begin position="111"/>
        <end position="131"/>
    </location>
</feature>
<dbReference type="AlphaFoldDB" id="A0A927WG78"/>
<feature type="domain" description="DZANK-type" evidence="2">
    <location>
        <begin position="29"/>
        <end position="74"/>
    </location>
</feature>
<name>A0A927WG78_SELRU</name>